<dbReference type="InterPro" id="IPR015527">
    <property type="entry name" value="Pept_C26_g-glut_hydrolase"/>
</dbReference>
<evidence type="ECO:0000313" key="3">
    <source>
        <dbReference type="Proteomes" id="UP000515152"/>
    </source>
</evidence>
<feature type="active site" description="Proton donor" evidence="1">
    <location>
        <position position="63"/>
    </location>
</feature>
<dbReference type="KEGG" id="char:105894730"/>
<protein>
    <submittedName>
        <fullName evidence="4">Gamma-glutamyl hydrolase-like</fullName>
    </submittedName>
</protein>
<dbReference type="GeneID" id="105894730"/>
<gene>
    <name evidence="4" type="primary">LOC105894730</name>
</gene>
<proteinExistence type="predicted"/>
<sequence>MTSLATECITLHSHKYSITVESFNNNENLRKFYKILSTNTDGEEECVSTIEAYDLPVYGTVWHPEKNAFEWGKPFFPHSPSAIQTTFYFAHFFVNEGKKGRNCEGIHLHIILFVLVVSDLNSLSLSKEKLPCLSKCRRREKILNLQPLFSEQFRKYTLPSDLLL</sequence>
<dbReference type="AlphaFoldDB" id="A0A8M1KQ41"/>
<dbReference type="PANTHER" id="PTHR11315:SF20">
    <property type="entry name" value="GAMMA-GLUTAMYL HYDROLASE"/>
    <property type="match status" value="1"/>
</dbReference>
<evidence type="ECO:0000313" key="4">
    <source>
        <dbReference type="RefSeq" id="XP_042566176.1"/>
    </source>
</evidence>
<accession>A0A8M1KQ41</accession>
<dbReference type="PANTHER" id="PTHR11315">
    <property type="entry name" value="PROTEASE FAMILY C26 GAMMA-GLUTAMYL HYDROLASE"/>
    <property type="match status" value="1"/>
</dbReference>
<dbReference type="GO" id="GO:0046900">
    <property type="term" value="P:tetrahydrofolylpolyglutamate metabolic process"/>
    <property type="evidence" value="ECO:0007669"/>
    <property type="project" value="TreeGrafter"/>
</dbReference>
<dbReference type="GO" id="GO:0005773">
    <property type="term" value="C:vacuole"/>
    <property type="evidence" value="ECO:0007669"/>
    <property type="project" value="TreeGrafter"/>
</dbReference>
<name>A0A8M1KQ41_CLUHA</name>
<evidence type="ECO:0000256" key="1">
    <source>
        <dbReference type="PIRSR" id="PIRSR615527-1"/>
    </source>
</evidence>
<evidence type="ECO:0000256" key="2">
    <source>
        <dbReference type="PROSITE-ProRule" id="PRU00607"/>
    </source>
</evidence>
<dbReference type="PROSITE" id="PS51275">
    <property type="entry name" value="PEPTIDASE_C26_GGH"/>
    <property type="match status" value="1"/>
</dbReference>
<reference evidence="4" key="1">
    <citation type="submission" date="2025-08" db="UniProtKB">
        <authorList>
            <consortium name="RefSeq"/>
        </authorList>
    </citation>
    <scope>IDENTIFICATION</scope>
</reference>
<organism evidence="3 4">
    <name type="scientific">Clupea harengus</name>
    <name type="common">Atlantic herring</name>
    <dbReference type="NCBI Taxonomy" id="7950"/>
    <lineage>
        <taxon>Eukaryota</taxon>
        <taxon>Metazoa</taxon>
        <taxon>Chordata</taxon>
        <taxon>Craniata</taxon>
        <taxon>Vertebrata</taxon>
        <taxon>Euteleostomi</taxon>
        <taxon>Actinopterygii</taxon>
        <taxon>Neopterygii</taxon>
        <taxon>Teleostei</taxon>
        <taxon>Clupei</taxon>
        <taxon>Clupeiformes</taxon>
        <taxon>Clupeoidei</taxon>
        <taxon>Clupeidae</taxon>
        <taxon>Clupea</taxon>
    </lineage>
</organism>
<comment type="caution">
    <text evidence="2">Lacks conserved residue(s) required for the propagation of feature annotation.</text>
</comment>
<keyword evidence="3" id="KW-1185">Reference proteome</keyword>
<dbReference type="Proteomes" id="UP000515152">
    <property type="component" value="Chromosome 17"/>
</dbReference>
<dbReference type="OrthoDB" id="64220at2759"/>
<dbReference type="RefSeq" id="XP_042566176.1">
    <property type="nucleotide sequence ID" value="XM_042710242.1"/>
</dbReference>
<dbReference type="GO" id="GO:0034722">
    <property type="term" value="F:gamma-glutamyl-peptidase activity"/>
    <property type="evidence" value="ECO:0007669"/>
    <property type="project" value="TreeGrafter"/>
</dbReference>